<dbReference type="AlphaFoldDB" id="A0A382MJR0"/>
<dbReference type="InterPro" id="IPR029052">
    <property type="entry name" value="Metallo-depent_PP-like"/>
</dbReference>
<gene>
    <name evidence="2" type="ORF">METZ01_LOCUS301744</name>
</gene>
<evidence type="ECO:0000313" key="2">
    <source>
        <dbReference type="EMBL" id="SVC48890.1"/>
    </source>
</evidence>
<evidence type="ECO:0000259" key="1">
    <source>
        <dbReference type="Pfam" id="PF12850"/>
    </source>
</evidence>
<dbReference type="Gene3D" id="3.60.21.10">
    <property type="match status" value="1"/>
</dbReference>
<dbReference type="Pfam" id="PF12850">
    <property type="entry name" value="Metallophos_2"/>
    <property type="match status" value="1"/>
</dbReference>
<feature type="domain" description="Calcineurin-like phosphoesterase" evidence="1">
    <location>
        <begin position="1"/>
        <end position="153"/>
    </location>
</feature>
<dbReference type="NCBIfam" id="TIGR00040">
    <property type="entry name" value="yfcE"/>
    <property type="match status" value="1"/>
</dbReference>
<dbReference type="EMBL" id="UINC01094009">
    <property type="protein sequence ID" value="SVC48890.1"/>
    <property type="molecule type" value="Genomic_DNA"/>
</dbReference>
<feature type="non-terminal residue" evidence="2">
    <location>
        <position position="159"/>
    </location>
</feature>
<protein>
    <recommendedName>
        <fullName evidence="1">Calcineurin-like phosphoesterase domain-containing protein</fullName>
    </recommendedName>
</protein>
<dbReference type="PANTHER" id="PTHR11124">
    <property type="entry name" value="VACUOLAR SORTING PROTEIN VPS29"/>
    <property type="match status" value="1"/>
</dbReference>
<organism evidence="2">
    <name type="scientific">marine metagenome</name>
    <dbReference type="NCBI Taxonomy" id="408172"/>
    <lineage>
        <taxon>unclassified sequences</taxon>
        <taxon>metagenomes</taxon>
        <taxon>ecological metagenomes</taxon>
    </lineage>
</organism>
<accession>A0A382MJR0</accession>
<dbReference type="InterPro" id="IPR024654">
    <property type="entry name" value="Calcineurin-like_PHP_lpxH"/>
</dbReference>
<dbReference type="SUPFAM" id="SSF56300">
    <property type="entry name" value="Metallo-dependent phosphatases"/>
    <property type="match status" value="1"/>
</dbReference>
<reference evidence="2" key="1">
    <citation type="submission" date="2018-05" db="EMBL/GenBank/DDBJ databases">
        <authorList>
            <person name="Lanie J.A."/>
            <person name="Ng W.-L."/>
            <person name="Kazmierczak K.M."/>
            <person name="Andrzejewski T.M."/>
            <person name="Davidsen T.M."/>
            <person name="Wayne K.J."/>
            <person name="Tettelin H."/>
            <person name="Glass J.I."/>
            <person name="Rusch D."/>
            <person name="Podicherti R."/>
            <person name="Tsui H.-C.T."/>
            <person name="Winkler M.E."/>
        </authorList>
    </citation>
    <scope>NUCLEOTIDE SEQUENCE</scope>
</reference>
<sequence length="159" mass="17526">MRIGLISDTHIPEAGPDIPRQVFDVFDGVDLILHAGDTHVIEVLDWLEAIAPVFGARGNGDVPHLSNKNRPGLPDDPRVKDARVLELEQLKVGLIHGFPLPEEVPWRTMDELLDMYFGGPVDVVVCGDTHEARIDYRFGVLIVNPGSPTLPNQMSKLGH</sequence>
<name>A0A382MJR0_9ZZZZ</name>
<dbReference type="InterPro" id="IPR000979">
    <property type="entry name" value="Phosphodiesterase_MJ0936/Vps29"/>
</dbReference>
<proteinExistence type="predicted"/>